<dbReference type="Proteomes" id="UP000289738">
    <property type="component" value="Chromosome B08"/>
</dbReference>
<reference evidence="2 3" key="1">
    <citation type="submission" date="2019-01" db="EMBL/GenBank/DDBJ databases">
        <title>Sequencing of cultivated peanut Arachis hypogaea provides insights into genome evolution and oil improvement.</title>
        <authorList>
            <person name="Chen X."/>
        </authorList>
    </citation>
    <scope>NUCLEOTIDE SEQUENCE [LARGE SCALE GENOMIC DNA]</scope>
    <source>
        <strain evidence="3">cv. Fuhuasheng</strain>
        <tissue evidence="2">Leaves</tissue>
    </source>
</reference>
<evidence type="ECO:0000256" key="1">
    <source>
        <dbReference type="SAM" id="MobiDB-lite"/>
    </source>
</evidence>
<feature type="region of interest" description="Disordered" evidence="1">
    <location>
        <begin position="1"/>
        <end position="34"/>
    </location>
</feature>
<dbReference type="EMBL" id="SDMP01000018">
    <property type="protein sequence ID" value="RYQ97354.1"/>
    <property type="molecule type" value="Genomic_DNA"/>
</dbReference>
<accession>A0A444Y5Z9</accession>
<sequence>MSIGRGATDQATGRCHSRGRGRGRVPPRTFGSSPSTLSTLVMPQVVDLAEQPFIMVFNLNYVPLSRVTTLPPIAQQLASTLTPPPMMDATAPESIHDSKAAADAPPPPPPIVWLKIWPDGDTGLILVCAEQQRMYSGVDQHHQVDVRPPLAQLHEDPAETKERWFQKWLHFKWDVEHDLTIRKIFDHRMDIKKALFVHWETDEGFRHRCFTNRANSVSVRSSKYTGGSVTFMKTKVRQTSLSHCFNVTYVVEIVGSRVTLAETFKYTHMLKENKEAFAYQWSQNHYVRILHTETRDRDLAVSVRWGGCRRWLYSCSRRSRCDLARDRPSATRTAYIGCGRFSPAASAHPH</sequence>
<evidence type="ECO:0000313" key="2">
    <source>
        <dbReference type="EMBL" id="RYQ97354.1"/>
    </source>
</evidence>
<keyword evidence="3" id="KW-1185">Reference proteome</keyword>
<evidence type="ECO:0000313" key="3">
    <source>
        <dbReference type="Proteomes" id="UP000289738"/>
    </source>
</evidence>
<gene>
    <name evidence="2" type="ORF">Ahy_B08g093397</name>
</gene>
<comment type="caution">
    <text evidence="2">The sequence shown here is derived from an EMBL/GenBank/DDBJ whole genome shotgun (WGS) entry which is preliminary data.</text>
</comment>
<dbReference type="AlphaFoldDB" id="A0A444Y5Z9"/>
<proteinExistence type="predicted"/>
<protein>
    <submittedName>
        <fullName evidence="2">Uncharacterized protein</fullName>
    </submittedName>
</protein>
<name>A0A444Y5Z9_ARAHY</name>
<organism evidence="2 3">
    <name type="scientific">Arachis hypogaea</name>
    <name type="common">Peanut</name>
    <dbReference type="NCBI Taxonomy" id="3818"/>
    <lineage>
        <taxon>Eukaryota</taxon>
        <taxon>Viridiplantae</taxon>
        <taxon>Streptophyta</taxon>
        <taxon>Embryophyta</taxon>
        <taxon>Tracheophyta</taxon>
        <taxon>Spermatophyta</taxon>
        <taxon>Magnoliopsida</taxon>
        <taxon>eudicotyledons</taxon>
        <taxon>Gunneridae</taxon>
        <taxon>Pentapetalae</taxon>
        <taxon>rosids</taxon>
        <taxon>fabids</taxon>
        <taxon>Fabales</taxon>
        <taxon>Fabaceae</taxon>
        <taxon>Papilionoideae</taxon>
        <taxon>50 kb inversion clade</taxon>
        <taxon>dalbergioids sensu lato</taxon>
        <taxon>Dalbergieae</taxon>
        <taxon>Pterocarpus clade</taxon>
        <taxon>Arachis</taxon>
    </lineage>
</organism>
<feature type="compositionally biased region" description="Basic residues" evidence="1">
    <location>
        <begin position="15"/>
        <end position="25"/>
    </location>
</feature>